<dbReference type="STRING" id="126673.AWC01_00805"/>
<proteinExistence type="predicted"/>
<dbReference type="InterPro" id="IPR010427">
    <property type="entry name" value="DUF1023"/>
</dbReference>
<dbReference type="EMBL" id="AP022605">
    <property type="protein sequence ID" value="BBZ06869.1"/>
    <property type="molecule type" value="Genomic_DNA"/>
</dbReference>
<feature type="region of interest" description="Disordered" evidence="1">
    <location>
        <begin position="163"/>
        <end position="188"/>
    </location>
</feature>
<dbReference type="EMBL" id="LQOS01000074">
    <property type="protein sequence ID" value="ORV35219.1"/>
    <property type="molecule type" value="Genomic_DNA"/>
</dbReference>
<accession>A0A1X1SWB6</accession>
<evidence type="ECO:0000313" key="3">
    <source>
        <dbReference type="EMBL" id="BBZ06869.1"/>
    </source>
</evidence>
<evidence type="ECO:0000313" key="5">
    <source>
        <dbReference type="Proteomes" id="UP000193564"/>
    </source>
</evidence>
<evidence type="ECO:0000313" key="6">
    <source>
        <dbReference type="Proteomes" id="UP000467201"/>
    </source>
</evidence>
<dbReference type="OrthoDB" id="5969911at2"/>
<keyword evidence="5" id="KW-1185">Reference proteome</keyword>
<name>A0A1X1SWB6_9MYCO</name>
<reference evidence="3 6" key="2">
    <citation type="journal article" date="2019" name="Emerg. Microbes Infect.">
        <title>Comprehensive subspecies identification of 175 nontuberculous mycobacteria species based on 7547 genomic profiles.</title>
        <authorList>
            <person name="Matsumoto Y."/>
            <person name="Kinjo T."/>
            <person name="Motooka D."/>
            <person name="Nabeya D."/>
            <person name="Jung N."/>
            <person name="Uechi K."/>
            <person name="Horii T."/>
            <person name="Iida T."/>
            <person name="Fujita J."/>
            <person name="Nakamura S."/>
        </authorList>
    </citation>
    <scope>NUCLEOTIDE SEQUENCE [LARGE SCALE GENOMIC DNA]</scope>
    <source>
        <strain evidence="3 6">JCM 12405</strain>
    </source>
</reference>
<dbReference type="Proteomes" id="UP000193564">
    <property type="component" value="Unassembled WGS sequence"/>
</dbReference>
<reference evidence="4 5" key="1">
    <citation type="submission" date="2016-01" db="EMBL/GenBank/DDBJ databases">
        <title>The new phylogeny of the genus Mycobacterium.</title>
        <authorList>
            <person name="Tarcisio F."/>
            <person name="Conor M."/>
            <person name="Antonella G."/>
            <person name="Elisabetta G."/>
            <person name="Giulia F.S."/>
            <person name="Sara T."/>
            <person name="Anna F."/>
            <person name="Clotilde B."/>
            <person name="Roberto B."/>
            <person name="Veronica D.S."/>
            <person name="Fabio R."/>
            <person name="Monica P."/>
            <person name="Olivier J."/>
            <person name="Enrico T."/>
            <person name="Nicola S."/>
        </authorList>
    </citation>
    <scope>NUCLEOTIDE SEQUENCE [LARGE SCALE GENOMIC DNA]</scope>
    <source>
        <strain evidence="4 5">DSM 44339</strain>
    </source>
</reference>
<sequence length="550" mass="58191">MTVSVEEIDRWDAGDVREVFHATRSRAEAAFEAANGIAELPAFGSWGGDASEAAKEAINQTRKDLDAHGQEALAVAQAASRAADDVEQVKSNLAQLRADAESLGMVVDPVSNSIEPGPGAEGADPMEVMLKQMQLQPRLDAIMADAARADQELAQAIAMATGDAPIPDTPHTNDPELQDALSRPLPEDPQQFNDLWDRLSPEQKEFLYRQDHSVGNHPGMPFADKNLFNQRHLGELTQTSQSEVDRLRAEHPAWANGTVPNPKGDYQNWRQWRDWKQQWDKANHTLDGYHAVTETLGRKDGVPRFLGLVDDQGHAAVSIGNPDTAIRNATLVPGTGQDMAAFTGSDGKSLDMYNAALDVDPSLTGADVSVTTWMGYDRPMDLGQAADTSYATNGAGSLDAYLNGVQASHADGVPAAIDTVIGHSYGSTLVGAAGAGDHHLAVENVIGVGSPGMMVGHASELNLDPGGQVYATRAQHDIIHLVAGAALGPNPTWDGFGAIELEAAPGPALGPEVLNIPSVAAHSSYWDEGNPALANMGAIIAGMPPPKVVP</sequence>
<feature type="domain" description="DUF1023" evidence="2">
    <location>
        <begin position="311"/>
        <end position="483"/>
    </location>
</feature>
<organism evidence="4 5">
    <name type="scientific">Mycolicibacterium doricum</name>
    <dbReference type="NCBI Taxonomy" id="126673"/>
    <lineage>
        <taxon>Bacteria</taxon>
        <taxon>Bacillati</taxon>
        <taxon>Actinomycetota</taxon>
        <taxon>Actinomycetes</taxon>
        <taxon>Mycobacteriales</taxon>
        <taxon>Mycobacteriaceae</taxon>
        <taxon>Mycolicibacterium</taxon>
    </lineage>
</organism>
<dbReference type="Pfam" id="PF06259">
    <property type="entry name" value="Abhydrolase_8"/>
    <property type="match status" value="1"/>
</dbReference>
<gene>
    <name evidence="4" type="ORF">AWC01_00805</name>
    <name evidence="3" type="ORF">MDOR_10380</name>
</gene>
<dbReference type="KEGG" id="mdr:MDOR_10380"/>
<dbReference type="Proteomes" id="UP000467201">
    <property type="component" value="Chromosome"/>
</dbReference>
<dbReference type="AlphaFoldDB" id="A0A1X1SWB6"/>
<evidence type="ECO:0000256" key="1">
    <source>
        <dbReference type="SAM" id="MobiDB-lite"/>
    </source>
</evidence>
<evidence type="ECO:0000259" key="2">
    <source>
        <dbReference type="Pfam" id="PF06259"/>
    </source>
</evidence>
<dbReference type="RefSeq" id="WP_085192933.1">
    <property type="nucleotide sequence ID" value="NZ_AP022605.1"/>
</dbReference>
<protein>
    <recommendedName>
        <fullName evidence="2">DUF1023 domain-containing protein</fullName>
    </recommendedName>
</protein>
<evidence type="ECO:0000313" key="4">
    <source>
        <dbReference type="EMBL" id="ORV35219.1"/>
    </source>
</evidence>
<reference evidence="3" key="3">
    <citation type="submission" date="2020-02" db="EMBL/GenBank/DDBJ databases">
        <authorList>
            <person name="Matsumoto Y."/>
            <person name="Motooka D."/>
            <person name="Nakamura S."/>
        </authorList>
    </citation>
    <scope>NUCLEOTIDE SEQUENCE</scope>
    <source>
        <strain evidence="3">JCM 12405</strain>
    </source>
</reference>